<feature type="transmembrane region" description="Helical" evidence="8">
    <location>
        <begin position="30"/>
        <end position="48"/>
    </location>
</feature>
<evidence type="ECO:0000256" key="1">
    <source>
        <dbReference type="ARBA" id="ARBA00004141"/>
    </source>
</evidence>
<keyword evidence="2" id="KW-0813">Transport</keyword>
<dbReference type="EMBL" id="CP035108">
    <property type="protein sequence ID" value="QAR34419.1"/>
    <property type="molecule type" value="Genomic_DNA"/>
</dbReference>
<evidence type="ECO:0000256" key="3">
    <source>
        <dbReference type="ARBA" id="ARBA00022449"/>
    </source>
</evidence>
<dbReference type="AlphaFoldDB" id="A0A410K1X8"/>
<feature type="transmembrane region" description="Helical" evidence="8">
    <location>
        <begin position="54"/>
        <end position="75"/>
    </location>
</feature>
<dbReference type="PANTHER" id="PTHR43562">
    <property type="entry name" value="NAPA-TYPE SODIUM/HYDROGEN ANTIPORTER"/>
    <property type="match status" value="1"/>
</dbReference>
<dbReference type="RefSeq" id="WP_128467724.1">
    <property type="nucleotide sequence ID" value="NZ_CP035108.1"/>
</dbReference>
<evidence type="ECO:0000256" key="6">
    <source>
        <dbReference type="ARBA" id="ARBA00023065"/>
    </source>
</evidence>
<reference evidence="10 11" key="1">
    <citation type="submission" date="2019-01" db="EMBL/GenBank/DDBJ databases">
        <title>Geovibrio thiophilus DSM 11263, complete genome.</title>
        <authorList>
            <person name="Spring S."/>
            <person name="Bunk B."/>
            <person name="Sproer C."/>
        </authorList>
    </citation>
    <scope>NUCLEOTIDE SEQUENCE [LARGE SCALE GENOMIC DNA]</scope>
    <source>
        <strain evidence="10 11">DSM 11263</strain>
    </source>
</reference>
<evidence type="ECO:0000313" key="10">
    <source>
        <dbReference type="EMBL" id="QAR34419.1"/>
    </source>
</evidence>
<feature type="transmembrane region" description="Helical" evidence="8">
    <location>
        <begin position="6"/>
        <end position="23"/>
    </location>
</feature>
<feature type="transmembrane region" description="Helical" evidence="8">
    <location>
        <begin position="360"/>
        <end position="377"/>
    </location>
</feature>
<protein>
    <submittedName>
        <fullName evidence="10">Cation:proton antiporter</fullName>
    </submittedName>
</protein>
<dbReference type="GO" id="GO:1902600">
    <property type="term" value="P:proton transmembrane transport"/>
    <property type="evidence" value="ECO:0007669"/>
    <property type="project" value="InterPro"/>
</dbReference>
<feature type="domain" description="Cation/H+ exchanger transmembrane" evidence="9">
    <location>
        <begin position="16"/>
        <end position="381"/>
    </location>
</feature>
<proteinExistence type="predicted"/>
<sequence length="393" mass="42771">MHSGEAFLLLAFCLGAYFAPFISKRLMIPVAVGEILLGIGLGWFFADVHYSKEIIGFLAELGFLVLMYLAGMEIDFENIRTLPKKDLASYGAVALLIVVFSLITATLMGDEPIMAVAYMTVAIGLLFPVLQDTGLINTKEGQALLVIGGIGEVFSLLGLTLAVLYYRYGVTPEAGIHVLKIGAFIFFVYAVTKFLRLMIWWFPKIAVIFTTTGNLSEMGIRANFVNMFVFVAAAAFMNIEPIVGAFIGGMLFSMLFFAKEDIVDIFSGVGNGFLIPVFFIHVGLGFDLGNLKNFAVVSHGLAIAAILLSIRVVSVIPMFFSALPRKIIIVTPFALSFPLTLMVTVATLGRQYEMMNAETSASLIICAVVTAVVYPVFSKAIVRALYSKENFAD</sequence>
<dbReference type="GO" id="GO:0015297">
    <property type="term" value="F:antiporter activity"/>
    <property type="evidence" value="ECO:0007669"/>
    <property type="project" value="UniProtKB-KW"/>
</dbReference>
<organism evidence="10 11">
    <name type="scientific">Geovibrio thiophilus</name>
    <dbReference type="NCBI Taxonomy" id="139438"/>
    <lineage>
        <taxon>Bacteria</taxon>
        <taxon>Pseudomonadati</taxon>
        <taxon>Deferribacterota</taxon>
        <taxon>Deferribacteres</taxon>
        <taxon>Deferribacterales</taxon>
        <taxon>Geovibrionaceae</taxon>
        <taxon>Geovibrio</taxon>
    </lineage>
</organism>
<feature type="transmembrane region" description="Helical" evidence="8">
    <location>
        <begin position="228"/>
        <end position="258"/>
    </location>
</feature>
<gene>
    <name evidence="10" type="ORF">EP073_13725</name>
</gene>
<feature type="transmembrane region" description="Helical" evidence="8">
    <location>
        <begin position="113"/>
        <end position="131"/>
    </location>
</feature>
<comment type="subcellular location">
    <subcellularLocation>
        <location evidence="1">Membrane</location>
        <topology evidence="1">Multi-pass membrane protein</topology>
    </subcellularLocation>
</comment>
<dbReference type="KEGG" id="gtl:EP073_13725"/>
<dbReference type="Gene3D" id="1.20.1530.20">
    <property type="match status" value="1"/>
</dbReference>
<dbReference type="OrthoDB" id="9793589at2"/>
<dbReference type="InterPro" id="IPR006153">
    <property type="entry name" value="Cation/H_exchanger_TM"/>
</dbReference>
<keyword evidence="4 8" id="KW-0812">Transmembrane</keyword>
<keyword evidence="5 8" id="KW-1133">Transmembrane helix</keyword>
<evidence type="ECO:0000256" key="5">
    <source>
        <dbReference type="ARBA" id="ARBA00022989"/>
    </source>
</evidence>
<accession>A0A410K1X8</accession>
<evidence type="ECO:0000256" key="8">
    <source>
        <dbReference type="SAM" id="Phobius"/>
    </source>
</evidence>
<feature type="transmembrane region" description="Helical" evidence="8">
    <location>
        <begin position="327"/>
        <end position="348"/>
    </location>
</feature>
<evidence type="ECO:0000259" key="9">
    <source>
        <dbReference type="Pfam" id="PF00999"/>
    </source>
</evidence>
<feature type="transmembrane region" description="Helical" evidence="8">
    <location>
        <begin position="265"/>
        <end position="284"/>
    </location>
</feature>
<dbReference type="InterPro" id="IPR038770">
    <property type="entry name" value="Na+/solute_symporter_sf"/>
</dbReference>
<keyword evidence="3" id="KW-0050">Antiport</keyword>
<evidence type="ECO:0000256" key="7">
    <source>
        <dbReference type="ARBA" id="ARBA00023136"/>
    </source>
</evidence>
<keyword evidence="7 8" id="KW-0472">Membrane</keyword>
<feature type="transmembrane region" description="Helical" evidence="8">
    <location>
        <begin position="87"/>
        <end position="107"/>
    </location>
</feature>
<evidence type="ECO:0000313" key="11">
    <source>
        <dbReference type="Proteomes" id="UP000287502"/>
    </source>
</evidence>
<name>A0A410K1X8_9BACT</name>
<dbReference type="PANTHER" id="PTHR43562:SF1">
    <property type="entry name" value="NA(+)_H(+) ANTIPORTER YJBQ-RELATED"/>
    <property type="match status" value="1"/>
</dbReference>
<feature type="transmembrane region" description="Helical" evidence="8">
    <location>
        <begin position="296"/>
        <end position="320"/>
    </location>
</feature>
<feature type="transmembrane region" description="Helical" evidence="8">
    <location>
        <begin position="143"/>
        <end position="168"/>
    </location>
</feature>
<dbReference type="Pfam" id="PF00999">
    <property type="entry name" value="Na_H_Exchanger"/>
    <property type="match status" value="1"/>
</dbReference>
<feature type="transmembrane region" description="Helical" evidence="8">
    <location>
        <begin position="174"/>
        <end position="191"/>
    </location>
</feature>
<dbReference type="Proteomes" id="UP000287502">
    <property type="component" value="Chromosome"/>
</dbReference>
<evidence type="ECO:0000256" key="2">
    <source>
        <dbReference type="ARBA" id="ARBA00022448"/>
    </source>
</evidence>
<keyword evidence="11" id="KW-1185">Reference proteome</keyword>
<keyword evidence="6" id="KW-0406">Ion transport</keyword>
<dbReference type="GO" id="GO:0016020">
    <property type="term" value="C:membrane"/>
    <property type="evidence" value="ECO:0007669"/>
    <property type="project" value="UniProtKB-SubCell"/>
</dbReference>
<evidence type="ECO:0000256" key="4">
    <source>
        <dbReference type="ARBA" id="ARBA00022692"/>
    </source>
</evidence>